<sequence length="100" mass="11272">MATVKATVVQENEKYFIQIGDEDTDTDHTIRIPMSEDKPNEVKSAFNRLIARIKGGEFRIELGDPGEDLFSQVAKEYITQLNREIGGVYGEMKQHGLIAD</sequence>
<evidence type="ECO:0000313" key="1">
    <source>
        <dbReference type="EMBL" id="VFK15736.1"/>
    </source>
</evidence>
<organism evidence="1">
    <name type="scientific">Candidatus Kentrum sp. LFY</name>
    <dbReference type="NCBI Taxonomy" id="2126342"/>
    <lineage>
        <taxon>Bacteria</taxon>
        <taxon>Pseudomonadati</taxon>
        <taxon>Pseudomonadota</taxon>
        <taxon>Gammaproteobacteria</taxon>
        <taxon>Candidatus Kentrum</taxon>
    </lineage>
</organism>
<dbReference type="AlphaFoldDB" id="A0A450WF85"/>
<dbReference type="EMBL" id="CAADFN010000017">
    <property type="protein sequence ID" value="VFK15736.1"/>
    <property type="molecule type" value="Genomic_DNA"/>
</dbReference>
<reference evidence="1" key="1">
    <citation type="submission" date="2019-02" db="EMBL/GenBank/DDBJ databases">
        <authorList>
            <person name="Gruber-Vodicka R. H."/>
            <person name="Seah K. B. B."/>
        </authorList>
    </citation>
    <scope>NUCLEOTIDE SEQUENCE</scope>
    <source>
        <strain evidence="1">BECK_BY7</strain>
    </source>
</reference>
<accession>A0A450WF85</accession>
<proteinExistence type="predicted"/>
<name>A0A450WF85_9GAMM</name>
<gene>
    <name evidence="1" type="ORF">BECKLFY1418C_GA0070996_101739</name>
</gene>
<protein>
    <submittedName>
        <fullName evidence="1">Uncharacterized protein</fullName>
    </submittedName>
</protein>